<dbReference type="GO" id="GO:0071222">
    <property type="term" value="P:cellular response to lipopolysaccharide"/>
    <property type="evidence" value="ECO:0007669"/>
    <property type="project" value="TreeGrafter"/>
</dbReference>
<dbReference type="InterPro" id="IPR003599">
    <property type="entry name" value="Ig_sub"/>
</dbReference>
<dbReference type="PANTHER" id="PTHR25466:SF9">
    <property type="entry name" value="FIBRONECTIN TYPE-III DOMAIN-CONTAINING PROTEIN"/>
    <property type="match status" value="1"/>
</dbReference>
<accession>A0A3Q0RFT4</accession>
<sequence>MFLTCGHKHKDTKESKKIITAESGQNVTLTCEAPKYNNNTIRAVEWRRADLGTEHVLLYRDGHFELSNQHPSFKNRVDLQDTQMKDGDVCLILKDVTVNDSGLYECHVFTTGTNNEFIIIIYLRVVAPPGE</sequence>
<keyword evidence="9" id="KW-0325">Glycoprotein</keyword>
<evidence type="ECO:0000259" key="11">
    <source>
        <dbReference type="PROSITE" id="PS50835"/>
    </source>
</evidence>
<evidence type="ECO:0000256" key="1">
    <source>
        <dbReference type="ARBA" id="ARBA00004251"/>
    </source>
</evidence>
<dbReference type="InterPro" id="IPR036179">
    <property type="entry name" value="Ig-like_dom_sf"/>
</dbReference>
<dbReference type="GO" id="GO:0042102">
    <property type="term" value="P:positive regulation of T cell proliferation"/>
    <property type="evidence" value="ECO:0007669"/>
    <property type="project" value="TreeGrafter"/>
</dbReference>
<dbReference type="PANTHER" id="PTHR25466">
    <property type="entry name" value="T-LYMPHOCYTE ACTIVATION ANTIGEN"/>
    <property type="match status" value="1"/>
</dbReference>
<dbReference type="GO" id="GO:0031295">
    <property type="term" value="P:T cell costimulation"/>
    <property type="evidence" value="ECO:0007669"/>
    <property type="project" value="TreeGrafter"/>
</dbReference>
<dbReference type="GO" id="GO:0042130">
    <property type="term" value="P:negative regulation of T cell proliferation"/>
    <property type="evidence" value="ECO:0007669"/>
    <property type="project" value="TreeGrafter"/>
</dbReference>
<dbReference type="GeneTree" id="ENSGT01140000283758"/>
<dbReference type="FunFam" id="2.60.40.10:FF:000142">
    <property type="entry name" value="V-set domain-containing T-cell activation inhibitor 1"/>
    <property type="match status" value="1"/>
</dbReference>
<dbReference type="GO" id="GO:0006955">
    <property type="term" value="P:immune response"/>
    <property type="evidence" value="ECO:0007669"/>
    <property type="project" value="TreeGrafter"/>
</dbReference>
<keyword evidence="3" id="KW-0812">Transmembrane</keyword>
<evidence type="ECO:0000256" key="8">
    <source>
        <dbReference type="ARBA" id="ARBA00023170"/>
    </source>
</evidence>
<dbReference type="Gene3D" id="2.60.40.10">
    <property type="entry name" value="Immunoglobulins"/>
    <property type="match status" value="1"/>
</dbReference>
<keyword evidence="8" id="KW-0675">Receptor</keyword>
<organism evidence="12 13">
    <name type="scientific">Amphilophus citrinellus</name>
    <name type="common">Midas cichlid</name>
    <name type="synonym">Cichlasoma citrinellum</name>
    <dbReference type="NCBI Taxonomy" id="61819"/>
    <lineage>
        <taxon>Eukaryota</taxon>
        <taxon>Metazoa</taxon>
        <taxon>Chordata</taxon>
        <taxon>Craniata</taxon>
        <taxon>Vertebrata</taxon>
        <taxon>Euteleostomi</taxon>
        <taxon>Actinopterygii</taxon>
        <taxon>Neopterygii</taxon>
        <taxon>Teleostei</taxon>
        <taxon>Neoteleostei</taxon>
        <taxon>Acanthomorphata</taxon>
        <taxon>Ovalentaria</taxon>
        <taxon>Cichlomorphae</taxon>
        <taxon>Cichliformes</taxon>
        <taxon>Cichlidae</taxon>
        <taxon>New World cichlids</taxon>
        <taxon>Cichlasomatinae</taxon>
        <taxon>Heroini</taxon>
        <taxon>Amphilophus</taxon>
    </lineage>
</organism>
<evidence type="ECO:0000256" key="10">
    <source>
        <dbReference type="ARBA" id="ARBA00023319"/>
    </source>
</evidence>
<dbReference type="Ensembl" id="ENSACIT00000008932.1">
    <property type="protein sequence ID" value="ENSACIP00000008673.1"/>
    <property type="gene ID" value="ENSACIG00000006796.1"/>
</dbReference>
<evidence type="ECO:0000313" key="13">
    <source>
        <dbReference type="Proteomes" id="UP000261340"/>
    </source>
</evidence>
<feature type="domain" description="Ig-like" evidence="11">
    <location>
        <begin position="21"/>
        <end position="108"/>
    </location>
</feature>
<evidence type="ECO:0000313" key="12">
    <source>
        <dbReference type="Ensembl" id="ENSACIP00000008673.1"/>
    </source>
</evidence>
<evidence type="ECO:0000256" key="7">
    <source>
        <dbReference type="ARBA" id="ARBA00023157"/>
    </source>
</evidence>
<reference evidence="12" key="2">
    <citation type="submission" date="2025-09" db="UniProtKB">
        <authorList>
            <consortium name="Ensembl"/>
        </authorList>
    </citation>
    <scope>IDENTIFICATION</scope>
</reference>
<evidence type="ECO:0000256" key="4">
    <source>
        <dbReference type="ARBA" id="ARBA00022729"/>
    </source>
</evidence>
<dbReference type="Proteomes" id="UP000261340">
    <property type="component" value="Unplaced"/>
</dbReference>
<evidence type="ECO:0000256" key="9">
    <source>
        <dbReference type="ARBA" id="ARBA00023180"/>
    </source>
</evidence>
<dbReference type="InterPro" id="IPR013783">
    <property type="entry name" value="Ig-like_fold"/>
</dbReference>
<evidence type="ECO:0000256" key="5">
    <source>
        <dbReference type="ARBA" id="ARBA00022989"/>
    </source>
</evidence>
<evidence type="ECO:0000256" key="3">
    <source>
        <dbReference type="ARBA" id="ARBA00022692"/>
    </source>
</evidence>
<dbReference type="SMART" id="SM00409">
    <property type="entry name" value="IG"/>
    <property type="match status" value="1"/>
</dbReference>
<dbReference type="PROSITE" id="PS50835">
    <property type="entry name" value="IG_LIKE"/>
    <property type="match status" value="1"/>
</dbReference>
<reference evidence="12" key="1">
    <citation type="submission" date="2025-08" db="UniProtKB">
        <authorList>
            <consortium name="Ensembl"/>
        </authorList>
    </citation>
    <scope>IDENTIFICATION</scope>
</reference>
<keyword evidence="10" id="KW-0393">Immunoglobulin domain</keyword>
<keyword evidence="7" id="KW-1015">Disulfide bond</keyword>
<keyword evidence="5" id="KW-1133">Transmembrane helix</keyword>
<evidence type="ECO:0000256" key="2">
    <source>
        <dbReference type="ARBA" id="ARBA00022475"/>
    </source>
</evidence>
<evidence type="ECO:0000256" key="6">
    <source>
        <dbReference type="ARBA" id="ARBA00023136"/>
    </source>
</evidence>
<dbReference type="InterPro" id="IPR051713">
    <property type="entry name" value="T-cell_Activation_Regulation"/>
</dbReference>
<comment type="subcellular location">
    <subcellularLocation>
        <location evidence="1">Cell membrane</location>
        <topology evidence="1">Single-pass type I membrane protein</topology>
    </subcellularLocation>
</comment>
<proteinExistence type="predicted"/>
<dbReference type="SUPFAM" id="SSF48726">
    <property type="entry name" value="Immunoglobulin"/>
    <property type="match status" value="1"/>
</dbReference>
<dbReference type="GO" id="GO:0007166">
    <property type="term" value="P:cell surface receptor signaling pathway"/>
    <property type="evidence" value="ECO:0007669"/>
    <property type="project" value="TreeGrafter"/>
</dbReference>
<protein>
    <recommendedName>
        <fullName evidence="11">Ig-like domain-containing protein</fullName>
    </recommendedName>
</protein>
<dbReference type="InterPro" id="IPR013106">
    <property type="entry name" value="Ig_V-set"/>
</dbReference>
<dbReference type="GO" id="GO:0009897">
    <property type="term" value="C:external side of plasma membrane"/>
    <property type="evidence" value="ECO:0007669"/>
    <property type="project" value="TreeGrafter"/>
</dbReference>
<dbReference type="SMART" id="SM00406">
    <property type="entry name" value="IGv"/>
    <property type="match status" value="1"/>
</dbReference>
<dbReference type="OMA" id="WYLAICI"/>
<keyword evidence="2" id="KW-1003">Cell membrane</keyword>
<dbReference type="Pfam" id="PF07686">
    <property type="entry name" value="V-set"/>
    <property type="match status" value="1"/>
</dbReference>
<keyword evidence="13" id="KW-1185">Reference proteome</keyword>
<dbReference type="AlphaFoldDB" id="A0A3Q0RFT4"/>
<name>A0A3Q0RFT4_AMPCI</name>
<dbReference type="InterPro" id="IPR007110">
    <property type="entry name" value="Ig-like_dom"/>
</dbReference>
<keyword evidence="4" id="KW-0732">Signal</keyword>
<keyword evidence="6" id="KW-0472">Membrane</keyword>